<dbReference type="PANTHER" id="PTHR24168">
    <property type="entry name" value="KN MOTIF AND ANKYRIN REPEAT DOMAIN-CONTAINING"/>
    <property type="match status" value="1"/>
</dbReference>
<evidence type="ECO:0000256" key="1">
    <source>
        <dbReference type="ARBA" id="ARBA00022737"/>
    </source>
</evidence>
<evidence type="ECO:0000256" key="5">
    <source>
        <dbReference type="SAM" id="Coils"/>
    </source>
</evidence>
<dbReference type="STRING" id="62062.ENSHHUP00000003450"/>
<evidence type="ECO:0000256" key="4">
    <source>
        <dbReference type="PROSITE-ProRule" id="PRU00023"/>
    </source>
</evidence>
<feature type="compositionally biased region" description="Basic and acidic residues" evidence="6">
    <location>
        <begin position="170"/>
        <end position="179"/>
    </location>
</feature>
<proteinExistence type="predicted"/>
<dbReference type="PANTHER" id="PTHR24168:SF24">
    <property type="entry name" value="KN MOTIF AND ANKYRIN REPEAT DOMAIN-CONTAINING PROTEIN 4"/>
    <property type="match status" value="1"/>
</dbReference>
<protein>
    <submittedName>
        <fullName evidence="7">Uncharacterized protein</fullName>
    </submittedName>
</protein>
<feature type="repeat" description="ANK" evidence="4">
    <location>
        <begin position="772"/>
        <end position="797"/>
    </location>
</feature>
<dbReference type="Proteomes" id="UP000314982">
    <property type="component" value="Unassembled WGS sequence"/>
</dbReference>
<dbReference type="GeneTree" id="ENSGT00940000158468"/>
<feature type="region of interest" description="Disordered" evidence="6">
    <location>
        <begin position="1"/>
        <end position="24"/>
    </location>
</feature>
<evidence type="ECO:0000313" key="7">
    <source>
        <dbReference type="Ensembl" id="ENSHHUP00000003450.1"/>
    </source>
</evidence>
<feature type="compositionally biased region" description="Basic and acidic residues" evidence="6">
    <location>
        <begin position="650"/>
        <end position="696"/>
    </location>
</feature>
<feature type="repeat" description="ANK" evidence="4">
    <location>
        <begin position="844"/>
        <end position="876"/>
    </location>
</feature>
<dbReference type="GO" id="GO:0030837">
    <property type="term" value="P:negative regulation of actin filament polymerization"/>
    <property type="evidence" value="ECO:0007669"/>
    <property type="project" value="InterPro"/>
</dbReference>
<dbReference type="GO" id="GO:0005737">
    <property type="term" value="C:cytoplasm"/>
    <property type="evidence" value="ECO:0007669"/>
    <property type="project" value="TreeGrafter"/>
</dbReference>
<dbReference type="Gene3D" id="1.25.40.20">
    <property type="entry name" value="Ankyrin repeat-containing domain"/>
    <property type="match status" value="1"/>
</dbReference>
<feature type="region of interest" description="Disordered" evidence="6">
    <location>
        <begin position="56"/>
        <end position="91"/>
    </location>
</feature>
<keyword evidence="3 5" id="KW-0175">Coiled coil</keyword>
<feature type="region of interest" description="Disordered" evidence="6">
    <location>
        <begin position="245"/>
        <end position="292"/>
    </location>
</feature>
<reference evidence="8" key="1">
    <citation type="submission" date="2018-06" db="EMBL/GenBank/DDBJ databases">
        <title>Genome assembly of Danube salmon.</title>
        <authorList>
            <person name="Macqueen D.J."/>
            <person name="Gundappa M.K."/>
        </authorList>
    </citation>
    <scope>NUCLEOTIDE SEQUENCE [LARGE SCALE GENOMIC DNA]</scope>
</reference>
<dbReference type="SUPFAM" id="SSF48403">
    <property type="entry name" value="Ankyrin repeat"/>
    <property type="match status" value="1"/>
</dbReference>
<keyword evidence="2 4" id="KW-0040">ANK repeat</keyword>
<feature type="region of interest" description="Disordered" evidence="6">
    <location>
        <begin position="157"/>
        <end position="179"/>
    </location>
</feature>
<feature type="region of interest" description="Disordered" evidence="6">
    <location>
        <begin position="612"/>
        <end position="696"/>
    </location>
</feature>
<evidence type="ECO:0000313" key="8">
    <source>
        <dbReference type="Proteomes" id="UP000314982"/>
    </source>
</evidence>
<evidence type="ECO:0000256" key="6">
    <source>
        <dbReference type="SAM" id="MobiDB-lite"/>
    </source>
</evidence>
<keyword evidence="8" id="KW-1185">Reference proteome</keyword>
<dbReference type="AlphaFoldDB" id="A0A4W5JZB4"/>
<evidence type="ECO:0000256" key="2">
    <source>
        <dbReference type="ARBA" id="ARBA00023043"/>
    </source>
</evidence>
<dbReference type="InterPro" id="IPR036770">
    <property type="entry name" value="Ankyrin_rpt-contain_sf"/>
</dbReference>
<evidence type="ECO:0000256" key="3">
    <source>
        <dbReference type="ARBA" id="ARBA00023054"/>
    </source>
</evidence>
<dbReference type="PROSITE" id="PS50088">
    <property type="entry name" value="ANK_REPEAT"/>
    <property type="match status" value="2"/>
</dbReference>
<organism evidence="7 8">
    <name type="scientific">Hucho hucho</name>
    <name type="common">huchen</name>
    <dbReference type="NCBI Taxonomy" id="62062"/>
    <lineage>
        <taxon>Eukaryota</taxon>
        <taxon>Metazoa</taxon>
        <taxon>Chordata</taxon>
        <taxon>Craniata</taxon>
        <taxon>Vertebrata</taxon>
        <taxon>Euteleostomi</taxon>
        <taxon>Actinopterygii</taxon>
        <taxon>Neopterygii</taxon>
        <taxon>Teleostei</taxon>
        <taxon>Protacanthopterygii</taxon>
        <taxon>Salmoniformes</taxon>
        <taxon>Salmonidae</taxon>
        <taxon>Salmoninae</taxon>
        <taxon>Hucho</taxon>
    </lineage>
</organism>
<dbReference type="Ensembl" id="ENSHHUT00000003571.1">
    <property type="protein sequence ID" value="ENSHHUP00000003450.1"/>
    <property type="gene ID" value="ENSHHUG00000002181.1"/>
</dbReference>
<reference evidence="7" key="2">
    <citation type="submission" date="2025-08" db="UniProtKB">
        <authorList>
            <consortium name="Ensembl"/>
        </authorList>
    </citation>
    <scope>IDENTIFICATION</scope>
</reference>
<dbReference type="GO" id="GO:0005856">
    <property type="term" value="C:cytoskeleton"/>
    <property type="evidence" value="ECO:0007669"/>
    <property type="project" value="TreeGrafter"/>
</dbReference>
<sequence length="952" mass="105318">MMDKQNGNGPKAPENRVKGKPPPYSVETPYGFHLDLDFLKYVDDIEKGHTIKRVPIQRRSRGQRPSTLPRHLNLSGHGYRPTPWGSTGALAPRSRLADPHYGSWAYDGRSSASSGRYTSVAEMEASIRAFDEQPLGEHIRPNLLRASSLPLTVLLRKGSESTEDPASLRSSRDHLGGRDMSTEDSFYSLDCSSNFRSNQDFSGTLRRLTEALERVGELEEEVRVIPELKAQICILQEERERFRLGLDPRPRSQTLVNGAKNPSCATSDHKRPRKESNLFTHNDDVTDDDSNQAHEWRTSTDLDELLTVTSLQAKVAMLEQRLHESSLDLQNATLLLREQQEEGRRKELRMKQLTRITGGWVRAERVPVDQDDEETENYSRWSLAGVHGASIREMFNEGESLSTNAVAIGTNRQNSGTQVEGLGDHHIWVSASSSMMEVQAGQHNSETVVHRFVREPGLAVTMEHLPQKEASPGGMEQPVAALHVKRIQVLLEQQWGCLCGGTATEGGKALEHPDPKVNSLQEEMMSLVHTLSSYYNNVSSDGEAFRGAPKSIMKRNGGAQMSKNLHFAGVNSGFETTPNEDLDSKSHANVDISDLQQQPEGQLHLGEMVEKPAEHGGSNHGDQKEGDPSQEMMEGTNPMDQTTQYVQPDSHTDSGENLKAGEPEKQAKTDTNKEEPMEAEPDPNRDPKHEQKDRDTVDGDFIAACHFLKDHMDNMDNPNDEMRRALVVLFRDWFLVAAEEDSLANTVSVYLREVRKATPSLLPFLVNMADDNGNTALHYSVSHANYPIVSLLLDTGVCEVDLQNKAGYTTVMLASLTALDGSGDMEVVRRLMELGDVNARASQGGQTALMLAVRHGRGLMVRLLLRCGADPNVQDRQGATALMCACERGHTHVARLLLERAECDTSLTDQRGRTALSVAQQGSYSDITALIQAHHTHAGTSLGDLDPPCSRG</sequence>
<dbReference type="InterPro" id="IPR021939">
    <property type="entry name" value="KN_motif"/>
</dbReference>
<dbReference type="PROSITE" id="PS50297">
    <property type="entry name" value="ANK_REP_REGION"/>
    <property type="match status" value="2"/>
</dbReference>
<feature type="coiled-coil region" evidence="5">
    <location>
        <begin position="322"/>
        <end position="356"/>
    </location>
</feature>
<dbReference type="SMART" id="SM00248">
    <property type="entry name" value="ANK"/>
    <property type="match status" value="4"/>
</dbReference>
<name>A0A4W5JZB4_9TELE</name>
<accession>A0A4W5JZB4</accession>
<dbReference type="InterPro" id="IPR002110">
    <property type="entry name" value="Ankyrin_rpt"/>
</dbReference>
<reference evidence="7" key="3">
    <citation type="submission" date="2025-09" db="UniProtKB">
        <authorList>
            <consortium name="Ensembl"/>
        </authorList>
    </citation>
    <scope>IDENTIFICATION</scope>
</reference>
<dbReference type="InterPro" id="IPR047184">
    <property type="entry name" value="KANK1-4"/>
</dbReference>
<feature type="compositionally biased region" description="Polar residues" evidence="6">
    <location>
        <begin position="638"/>
        <end position="649"/>
    </location>
</feature>
<keyword evidence="1" id="KW-0677">Repeat</keyword>
<dbReference type="Pfam" id="PF12075">
    <property type="entry name" value="KN_motif"/>
    <property type="match status" value="1"/>
</dbReference>
<dbReference type="Pfam" id="PF12796">
    <property type="entry name" value="Ank_2"/>
    <property type="match status" value="2"/>
</dbReference>